<reference evidence="1 2" key="1">
    <citation type="submission" date="2019-07" db="EMBL/GenBank/DDBJ databases">
        <title>Genomes of Cafeteria roenbergensis.</title>
        <authorList>
            <person name="Fischer M.G."/>
            <person name="Hackl T."/>
            <person name="Roman M."/>
        </authorList>
    </citation>
    <scope>NUCLEOTIDE SEQUENCE [LARGE SCALE GENOMIC DNA]</scope>
    <source>
        <strain evidence="1 2">E4-10P</strain>
    </source>
</reference>
<dbReference type="Gene3D" id="3.40.50.300">
    <property type="entry name" value="P-loop containing nucleotide triphosphate hydrolases"/>
    <property type="match status" value="1"/>
</dbReference>
<gene>
    <name evidence="1" type="ORF">FNF27_01232</name>
</gene>
<evidence type="ECO:0008006" key="3">
    <source>
        <dbReference type="Google" id="ProtNLM"/>
    </source>
</evidence>
<proteinExistence type="predicted"/>
<accession>A0A5A8EJM0</accession>
<dbReference type="Proteomes" id="UP000322899">
    <property type="component" value="Unassembled WGS sequence"/>
</dbReference>
<protein>
    <recommendedName>
        <fullName evidence="3">Guanylate-binding protein N-terminal domain-containing protein</fullName>
    </recommendedName>
</protein>
<dbReference type="PANTHER" id="PTHR10751">
    <property type="entry name" value="GUANYLATE BINDING PROTEIN"/>
    <property type="match status" value="1"/>
</dbReference>
<organism evidence="1 2">
    <name type="scientific">Cafeteria roenbergensis</name>
    <name type="common">Marine flagellate</name>
    <dbReference type="NCBI Taxonomy" id="33653"/>
    <lineage>
        <taxon>Eukaryota</taxon>
        <taxon>Sar</taxon>
        <taxon>Stramenopiles</taxon>
        <taxon>Bigyra</taxon>
        <taxon>Opalozoa</taxon>
        <taxon>Bicosoecida</taxon>
        <taxon>Cafeteriaceae</taxon>
        <taxon>Cafeteria</taxon>
    </lineage>
</organism>
<comment type="caution">
    <text evidence="1">The sequence shown here is derived from an EMBL/GenBank/DDBJ whole genome shotgun (WGS) entry which is preliminary data.</text>
</comment>
<dbReference type="EMBL" id="VLTO01000004">
    <property type="protein sequence ID" value="KAA0177454.1"/>
    <property type="molecule type" value="Genomic_DNA"/>
</dbReference>
<sequence length="851" mass="87555">MADSRFARLPETIGPACRVSKSFVIVERGREGKLFVPAEAARTLRSLPGVTLSVVCIMGPMREGKSSAANLMVCSFAAGEESSPSVELVVPTDTIGIFRASDSGEGVTKGIHASIVYTSDTSAVMVLDLEGSGEAGADLDAQVAVIACCLSSVVVLNRAGAGQRTDILEKMSPLLAPCEVVASIARASTATPGEPHSETAAAAAAAAAAGPACKAPMGMLMVLLRDYKLKYSDNQVTAQVFEMDDDLGSAARNDKRSRIAAAFSKCCAKTLPFPGKTLTATGQDFDAALYSNVMPVLREQLATPTKQVGSDRDLHSRSLAPILEALCTAINSDSIARLLPADIEAAVFRSQVGAGTDDVCEAASRRADQLCVWACRCGGVPEALFAAALRDIRERAAHDTQVAGCGHQRVTDGIAAACEAPLGRLAEGAEACNAALLRSVGHRCVALVEAAVRARVDASVSLGEQRTATLEAVGRARALETINAVPAPAAVDGAAAGVAALEHVVAQARAAALGIDAGEAFGAPDLDACDAFDKAAEERRAEAEVVARMDQAACFARLCDAVPADMPTPDAMAAVGAEAAEAEHRAAAEALDLAKKQRARQARADAIRGGEDACTGSARSAAEAKLAEVEGGTALPPGRMSEWRARELAAAVAAGTTAAGEWAADAEASLRDAGAQAAGLLDAVMATHRARLDGMLSDAKTQLIREATAAANRAADQALEARSASLKPAIMKAADLGAVDAAMSALTTELAALTPETLAEPVADLVGEAWASSSQSSIKACRDIGISLSSGQLDDVVSRVTGDVCARIPEVKRWLQAEADSAASSRRQAVAPPKVVHHHTYVTKKSKCAVM</sequence>
<dbReference type="AlphaFoldDB" id="A0A5A8EJM0"/>
<dbReference type="SUPFAM" id="SSF52540">
    <property type="entry name" value="P-loop containing nucleoside triphosphate hydrolases"/>
    <property type="match status" value="1"/>
</dbReference>
<name>A0A5A8EJM0_CAFRO</name>
<evidence type="ECO:0000313" key="1">
    <source>
        <dbReference type="EMBL" id="KAA0177454.1"/>
    </source>
</evidence>
<dbReference type="InterPro" id="IPR027417">
    <property type="entry name" value="P-loop_NTPase"/>
</dbReference>
<evidence type="ECO:0000313" key="2">
    <source>
        <dbReference type="Proteomes" id="UP000322899"/>
    </source>
</evidence>